<comment type="caution">
    <text evidence="3">The sequence shown here is derived from an EMBL/GenBank/DDBJ whole genome shotgun (WGS) entry which is preliminary data.</text>
</comment>
<accession>A0AAJ0FQX0</accession>
<feature type="compositionally biased region" description="Low complexity" evidence="1">
    <location>
        <begin position="261"/>
        <end position="278"/>
    </location>
</feature>
<feature type="transmembrane region" description="Helical" evidence="2">
    <location>
        <begin position="20"/>
        <end position="41"/>
    </location>
</feature>
<proteinExistence type="predicted"/>
<sequence length="278" mass="30600">MDIILNGVVHFHADHLSLPVSSIITILAIILPISAFLNAYIYPNLLRSSHTFTTGTIASRLAPVALQGLQAIVTAILATLLLEGVVPSPALDFLIDYEWEKLYQAKDANYIMYIQDNFDCCGLNSVDDRAYPFFYVPGGTCAEMHGRTAACRQPWQRALQFFSGIDFGIVVLVGLMQYGVNANVRGETSLEMVGLLIMRERTAWWTALRTEDWKPVDTDDDDEGSSRLFTVPEESEESSEQGESAQQQQRHGYGAIRPQTEAGPSSHAAEPSAPAATE</sequence>
<gene>
    <name evidence="3" type="ORF">QQS21_008927</name>
</gene>
<dbReference type="Proteomes" id="UP001251528">
    <property type="component" value="Unassembled WGS sequence"/>
</dbReference>
<name>A0AAJ0FQX0_9HYPO</name>
<dbReference type="EMBL" id="JASWJB010000215">
    <property type="protein sequence ID" value="KAK2593352.1"/>
    <property type="molecule type" value="Genomic_DNA"/>
</dbReference>
<reference evidence="3" key="1">
    <citation type="submission" date="2023-06" db="EMBL/GenBank/DDBJ databases">
        <title>Conoideocrella luteorostrata (Hypocreales: Clavicipitaceae), a potential biocontrol fungus for elongate hemlock scale in United States Christmas tree production areas.</title>
        <authorList>
            <person name="Barrett H."/>
            <person name="Lovett B."/>
            <person name="Macias A.M."/>
            <person name="Stajich J.E."/>
            <person name="Kasson M.T."/>
        </authorList>
    </citation>
    <scope>NUCLEOTIDE SEQUENCE</scope>
    <source>
        <strain evidence="3">ARSEF 14590</strain>
    </source>
</reference>
<keyword evidence="2" id="KW-1133">Transmembrane helix</keyword>
<evidence type="ECO:0008006" key="5">
    <source>
        <dbReference type="Google" id="ProtNLM"/>
    </source>
</evidence>
<keyword evidence="2" id="KW-0472">Membrane</keyword>
<keyword evidence="4" id="KW-1185">Reference proteome</keyword>
<organism evidence="3 4">
    <name type="scientific">Conoideocrella luteorostrata</name>
    <dbReference type="NCBI Taxonomy" id="1105319"/>
    <lineage>
        <taxon>Eukaryota</taxon>
        <taxon>Fungi</taxon>
        <taxon>Dikarya</taxon>
        <taxon>Ascomycota</taxon>
        <taxon>Pezizomycotina</taxon>
        <taxon>Sordariomycetes</taxon>
        <taxon>Hypocreomycetidae</taxon>
        <taxon>Hypocreales</taxon>
        <taxon>Clavicipitaceae</taxon>
        <taxon>Conoideocrella</taxon>
    </lineage>
</organism>
<evidence type="ECO:0000313" key="3">
    <source>
        <dbReference type="EMBL" id="KAK2593352.1"/>
    </source>
</evidence>
<feature type="region of interest" description="Disordered" evidence="1">
    <location>
        <begin position="214"/>
        <end position="278"/>
    </location>
</feature>
<protein>
    <recommendedName>
        <fullName evidence="5">Tetraspanin Tsp3</fullName>
    </recommendedName>
</protein>
<keyword evidence="2" id="KW-0812">Transmembrane</keyword>
<dbReference type="AlphaFoldDB" id="A0AAJ0FQX0"/>
<evidence type="ECO:0000256" key="2">
    <source>
        <dbReference type="SAM" id="Phobius"/>
    </source>
</evidence>
<evidence type="ECO:0000256" key="1">
    <source>
        <dbReference type="SAM" id="MobiDB-lite"/>
    </source>
</evidence>
<evidence type="ECO:0000313" key="4">
    <source>
        <dbReference type="Proteomes" id="UP001251528"/>
    </source>
</evidence>